<evidence type="ECO:0000313" key="9">
    <source>
        <dbReference type="EMBL" id="VYU46329.1"/>
    </source>
</evidence>
<dbReference type="GO" id="GO:0071949">
    <property type="term" value="F:FAD binding"/>
    <property type="evidence" value="ECO:0007669"/>
    <property type="project" value="InterPro"/>
</dbReference>
<dbReference type="SUPFAM" id="SSF55103">
    <property type="entry name" value="FAD-linked oxidases, C-terminal domain"/>
    <property type="match status" value="1"/>
</dbReference>
<evidence type="ECO:0000256" key="1">
    <source>
        <dbReference type="ARBA" id="ARBA00001974"/>
    </source>
</evidence>
<comment type="similarity">
    <text evidence="2">Belongs to the FAD-binding oxidoreductase/transferase type 4 family.</text>
</comment>
<dbReference type="EC" id="1.1.2.4" evidence="7"/>
<evidence type="ECO:0000256" key="3">
    <source>
        <dbReference type="ARBA" id="ARBA00022630"/>
    </source>
</evidence>
<protein>
    <recommendedName>
        <fullName evidence="7">D-lactate dehydrogenase (cytochrome)</fullName>
        <ecNumber evidence="7">1.1.2.4</ecNumber>
    </recommendedName>
</protein>
<dbReference type="PANTHER" id="PTHR11748:SF111">
    <property type="entry name" value="D-LACTATE DEHYDROGENASE, MITOCHONDRIAL-RELATED"/>
    <property type="match status" value="1"/>
</dbReference>
<dbReference type="GO" id="GO:0004458">
    <property type="term" value="F:D-lactate dehydrogenase (cytochrome) activity"/>
    <property type="evidence" value="ECO:0007669"/>
    <property type="project" value="UniProtKB-EC"/>
</dbReference>
<dbReference type="SUPFAM" id="SSF56176">
    <property type="entry name" value="FAD-binding/transporter-associated domain-like"/>
    <property type="match status" value="1"/>
</dbReference>
<accession>A0A6N3F319</accession>
<dbReference type="Pfam" id="PF01565">
    <property type="entry name" value="FAD_binding_4"/>
    <property type="match status" value="1"/>
</dbReference>
<sequence>MKIEAMTEKYERWLGDESRIRGRADAVCFPESFEEAREAVSHARRAGLHITPQGARTGLTGGAVPEGGLVVDCQGLKDLELREGPVLYAGAGATLTQLHALLLKEPWVFPPNPTEESATLGGMFGCNAMGIDGQRTASWVRKLWWLTAAGEVWEIGRGSYVFDDSGCALPDGGRLSCETFESSGVLNGLVAVKQMDLIDFLAGAEGQLGMALAFELELAKKPDCDWGVLYFLPTDPAAMALCRAVAQAENSGSVTVMEYYDRAALSLLSEGRHNTAALQELPEFPQGAGAAVYVELAGDDPDALEGALFEQLDIFEGLGGSEEQTWAASERYEIDRFRKLRHVVPELANGKTDSFSQAVPGLTRLSSDLKGPAEKAEDYLEMYRGGIAQSGAHAVIYGAAAQNRFHVNFLPETPEERAKCEVLMAEWAARAAADRGQIITENGAGLLKRELALRFVPEAVKRQIKAVKEAFDPEGVFK</sequence>
<keyword evidence="6" id="KW-0560">Oxidoreductase</keyword>
<dbReference type="PROSITE" id="PS51387">
    <property type="entry name" value="FAD_PCMH"/>
    <property type="match status" value="1"/>
</dbReference>
<keyword evidence="5" id="KW-0809">Transit peptide</keyword>
<evidence type="ECO:0000256" key="7">
    <source>
        <dbReference type="ARBA" id="ARBA00038897"/>
    </source>
</evidence>
<dbReference type="Gene3D" id="3.30.465.10">
    <property type="match status" value="1"/>
</dbReference>
<dbReference type="InterPro" id="IPR016166">
    <property type="entry name" value="FAD-bd_PCMH"/>
</dbReference>
<dbReference type="AlphaFoldDB" id="A0A6N3F319"/>
<dbReference type="InterPro" id="IPR004113">
    <property type="entry name" value="FAD-bd_oxidored_4_C"/>
</dbReference>
<keyword evidence="4" id="KW-0274">FAD</keyword>
<comment type="cofactor">
    <cofactor evidence="1">
        <name>FAD</name>
        <dbReference type="ChEBI" id="CHEBI:57692"/>
    </cofactor>
</comment>
<dbReference type="GO" id="GO:1903457">
    <property type="term" value="P:lactate catabolic process"/>
    <property type="evidence" value="ECO:0007669"/>
    <property type="project" value="TreeGrafter"/>
</dbReference>
<dbReference type="InterPro" id="IPR016167">
    <property type="entry name" value="FAD-bd_PCMH_sub1"/>
</dbReference>
<evidence type="ECO:0000256" key="2">
    <source>
        <dbReference type="ARBA" id="ARBA00008000"/>
    </source>
</evidence>
<dbReference type="Gene3D" id="3.30.43.10">
    <property type="entry name" value="Uridine Diphospho-n-acetylenolpyruvylglucosamine Reductase, domain 2"/>
    <property type="match status" value="1"/>
</dbReference>
<keyword evidence="3" id="KW-0285">Flavoprotein</keyword>
<dbReference type="InterPro" id="IPR006094">
    <property type="entry name" value="Oxid_FAD_bind_N"/>
</dbReference>
<evidence type="ECO:0000259" key="8">
    <source>
        <dbReference type="PROSITE" id="PS51387"/>
    </source>
</evidence>
<evidence type="ECO:0000256" key="4">
    <source>
        <dbReference type="ARBA" id="ARBA00022827"/>
    </source>
</evidence>
<feature type="domain" description="FAD-binding PCMH-type" evidence="8">
    <location>
        <begin position="20"/>
        <end position="221"/>
    </location>
</feature>
<dbReference type="InterPro" id="IPR016169">
    <property type="entry name" value="FAD-bd_PCMH_sub2"/>
</dbReference>
<dbReference type="Pfam" id="PF02913">
    <property type="entry name" value="FAD-oxidase_C"/>
    <property type="match status" value="1"/>
</dbReference>
<name>A0A6N3F319_EUBLI</name>
<evidence type="ECO:0000256" key="6">
    <source>
        <dbReference type="ARBA" id="ARBA00023002"/>
    </source>
</evidence>
<evidence type="ECO:0000256" key="5">
    <source>
        <dbReference type="ARBA" id="ARBA00022946"/>
    </source>
</evidence>
<dbReference type="PANTHER" id="PTHR11748">
    <property type="entry name" value="D-LACTATE DEHYDROGENASE"/>
    <property type="match status" value="1"/>
</dbReference>
<dbReference type="InterPro" id="IPR016164">
    <property type="entry name" value="FAD-linked_Oxase-like_C"/>
</dbReference>
<proteinExistence type="inferred from homology"/>
<organism evidence="9">
    <name type="scientific">Eubacterium limosum</name>
    <dbReference type="NCBI Taxonomy" id="1736"/>
    <lineage>
        <taxon>Bacteria</taxon>
        <taxon>Bacillati</taxon>
        <taxon>Bacillota</taxon>
        <taxon>Clostridia</taxon>
        <taxon>Eubacteriales</taxon>
        <taxon>Eubacteriaceae</taxon>
        <taxon>Eubacterium</taxon>
    </lineage>
</organism>
<dbReference type="GO" id="GO:0008720">
    <property type="term" value="F:D-lactate dehydrogenase (NAD+) activity"/>
    <property type="evidence" value="ECO:0007669"/>
    <property type="project" value="TreeGrafter"/>
</dbReference>
<gene>
    <name evidence="9" type="ORF">ELLFYP34_00239</name>
</gene>
<dbReference type="InterPro" id="IPR036318">
    <property type="entry name" value="FAD-bd_PCMH-like_sf"/>
</dbReference>
<reference evidence="9" key="1">
    <citation type="submission" date="2019-11" db="EMBL/GenBank/DDBJ databases">
        <authorList>
            <person name="Feng L."/>
        </authorList>
    </citation>
    <scope>NUCLEOTIDE SEQUENCE</scope>
    <source>
        <strain evidence="9">ElimosumLFYP34</strain>
    </source>
</reference>
<dbReference type="EMBL" id="CACRTR010000012">
    <property type="protein sequence ID" value="VYU46329.1"/>
    <property type="molecule type" value="Genomic_DNA"/>
</dbReference>